<keyword evidence="1" id="KW-0812">Transmembrane</keyword>
<dbReference type="EMBL" id="JAMQGP010000007">
    <property type="protein sequence ID" value="MCM2680719.1"/>
    <property type="molecule type" value="Genomic_DNA"/>
</dbReference>
<feature type="transmembrane region" description="Helical" evidence="1">
    <location>
        <begin position="180"/>
        <end position="200"/>
    </location>
</feature>
<evidence type="ECO:0000313" key="2">
    <source>
        <dbReference type="EMBL" id="MCM2680719.1"/>
    </source>
</evidence>
<reference evidence="2 3" key="1">
    <citation type="journal article" date="2013" name="Antonie Van Leeuwenhoek">
        <title>Echinimonas agarilytica gen. nov., sp. nov., a new gammaproteobacterium isolated from the sea urchin Strongylocentrotus intermedius.</title>
        <authorList>
            <person name="Nedashkovskaya O.I."/>
            <person name="Stenkova A.M."/>
            <person name="Zhukova N.V."/>
            <person name="Van Trappen S."/>
            <person name="Lee J.S."/>
            <person name="Kim S.B."/>
        </authorList>
    </citation>
    <scope>NUCLEOTIDE SEQUENCE [LARGE SCALE GENOMIC DNA]</scope>
    <source>
        <strain evidence="2 3">KMM 6351</strain>
    </source>
</reference>
<evidence type="ECO:0000256" key="1">
    <source>
        <dbReference type="SAM" id="Phobius"/>
    </source>
</evidence>
<feature type="transmembrane region" description="Helical" evidence="1">
    <location>
        <begin position="148"/>
        <end position="174"/>
    </location>
</feature>
<sequence length="390" mass="44117">MFAVWSGINESSHQITTIESLLEKDSIDRQSVLAKQSDYGSAAYYSFHLTYSTPSAFAFSAMGQRDIYPWKHRVRMLAIEGQIYETDAGNPELSFLGRFDFAFLVSVLMPLFVIFLLHDLRSAEREAGRYDLLVTTAGRQQSLWIARAFILCSTLGVALLIPLIISALITQVSLVSMSQIVLVVIGHLIFWALLAFVFSASKLAIKQSSAQIASVLLSIWLVVTVLVPVVSDLAIDEMVHSPSGGDIVLTQREAVNDAWDLPFAATWDEFLKVHPQWKDNTEMSSQFEWKWYYAFQQVGDQKANSLSQAYRSATLEKDRLAGLFAFVSPPMLTQRLMSSIAETDTLAAMRYEQKVRDYHQALRLFYYPLLFTESDFDLDEMSELPQFSNF</sequence>
<name>A0AA41W848_9GAMM</name>
<dbReference type="InterPro" id="IPR021913">
    <property type="entry name" value="DUF3526"/>
</dbReference>
<dbReference type="AlphaFoldDB" id="A0AA41W848"/>
<dbReference type="RefSeq" id="WP_251262349.1">
    <property type="nucleotide sequence ID" value="NZ_JAMQGP010000007.1"/>
</dbReference>
<dbReference type="PANTHER" id="PTHR43471:SF1">
    <property type="entry name" value="ABC TRANSPORTER PERMEASE PROTEIN NOSY-RELATED"/>
    <property type="match status" value="1"/>
</dbReference>
<feature type="transmembrane region" description="Helical" evidence="1">
    <location>
        <begin position="101"/>
        <end position="120"/>
    </location>
</feature>
<gene>
    <name evidence="2" type="ORF">NAF29_13715</name>
</gene>
<dbReference type="Pfam" id="PF12040">
    <property type="entry name" value="DUF3526"/>
    <property type="match status" value="1"/>
</dbReference>
<protein>
    <submittedName>
        <fullName evidence="2">DUF3526 domain-containing protein</fullName>
    </submittedName>
</protein>
<organism evidence="2 3">
    <name type="scientific">Echinimonas agarilytica</name>
    <dbReference type="NCBI Taxonomy" id="1215918"/>
    <lineage>
        <taxon>Bacteria</taxon>
        <taxon>Pseudomonadati</taxon>
        <taxon>Pseudomonadota</taxon>
        <taxon>Gammaproteobacteria</taxon>
        <taxon>Alteromonadales</taxon>
        <taxon>Echinimonadaceae</taxon>
        <taxon>Echinimonas</taxon>
    </lineage>
</organism>
<keyword evidence="1" id="KW-0472">Membrane</keyword>
<dbReference type="PANTHER" id="PTHR43471">
    <property type="entry name" value="ABC TRANSPORTER PERMEASE"/>
    <property type="match status" value="1"/>
</dbReference>
<keyword evidence="3" id="KW-1185">Reference proteome</keyword>
<proteinExistence type="predicted"/>
<feature type="transmembrane region" description="Helical" evidence="1">
    <location>
        <begin position="212"/>
        <end position="231"/>
    </location>
</feature>
<accession>A0AA41W848</accession>
<evidence type="ECO:0000313" key="3">
    <source>
        <dbReference type="Proteomes" id="UP001165393"/>
    </source>
</evidence>
<keyword evidence="1" id="KW-1133">Transmembrane helix</keyword>
<dbReference type="Proteomes" id="UP001165393">
    <property type="component" value="Unassembled WGS sequence"/>
</dbReference>
<comment type="caution">
    <text evidence="2">The sequence shown here is derived from an EMBL/GenBank/DDBJ whole genome shotgun (WGS) entry which is preliminary data.</text>
</comment>